<comment type="caution">
    <text evidence="2">The sequence shown here is derived from an EMBL/GenBank/DDBJ whole genome shotgun (WGS) entry which is preliminary data.</text>
</comment>
<proteinExistence type="predicted"/>
<protein>
    <submittedName>
        <fullName evidence="2">Uncharacterized protein</fullName>
    </submittedName>
</protein>
<dbReference type="RefSeq" id="WP_386044266.1">
    <property type="nucleotide sequence ID" value="NZ_JBHUIO010000002.1"/>
</dbReference>
<sequence>MERNQAIAKQLSELKEKHKALIDEFGRQEKTEEVKANIIPLVRYILDVYDSTEEEPAS</sequence>
<name>A0ABW4ZTZ0_9BACL</name>
<evidence type="ECO:0000313" key="3">
    <source>
        <dbReference type="Proteomes" id="UP001597343"/>
    </source>
</evidence>
<evidence type="ECO:0000313" key="2">
    <source>
        <dbReference type="EMBL" id="MFD2169218.1"/>
    </source>
</evidence>
<accession>A0ABW4ZTZ0</accession>
<keyword evidence="3" id="KW-1185">Reference proteome</keyword>
<dbReference type="EMBL" id="JBHUIO010000002">
    <property type="protein sequence ID" value="MFD2169218.1"/>
    <property type="molecule type" value="Genomic_DNA"/>
</dbReference>
<dbReference type="Proteomes" id="UP001597343">
    <property type="component" value="Unassembled WGS sequence"/>
</dbReference>
<feature type="coiled-coil region" evidence="1">
    <location>
        <begin position="4"/>
        <end position="31"/>
    </location>
</feature>
<keyword evidence="1" id="KW-0175">Coiled coil</keyword>
<organism evidence="2 3">
    <name type="scientific">Tumebacillus lipolyticus</name>
    <dbReference type="NCBI Taxonomy" id="1280370"/>
    <lineage>
        <taxon>Bacteria</taxon>
        <taxon>Bacillati</taxon>
        <taxon>Bacillota</taxon>
        <taxon>Bacilli</taxon>
        <taxon>Bacillales</taxon>
        <taxon>Alicyclobacillaceae</taxon>
        <taxon>Tumebacillus</taxon>
    </lineage>
</organism>
<gene>
    <name evidence="2" type="ORF">ACFSOY_04180</name>
</gene>
<reference evidence="3" key="1">
    <citation type="journal article" date="2019" name="Int. J. Syst. Evol. Microbiol.">
        <title>The Global Catalogue of Microorganisms (GCM) 10K type strain sequencing project: providing services to taxonomists for standard genome sequencing and annotation.</title>
        <authorList>
            <consortium name="The Broad Institute Genomics Platform"/>
            <consortium name="The Broad Institute Genome Sequencing Center for Infectious Disease"/>
            <person name="Wu L."/>
            <person name="Ma J."/>
        </authorList>
    </citation>
    <scope>NUCLEOTIDE SEQUENCE [LARGE SCALE GENOMIC DNA]</scope>
    <source>
        <strain evidence="3">CGMCC 1.13574</strain>
    </source>
</reference>
<evidence type="ECO:0000256" key="1">
    <source>
        <dbReference type="SAM" id="Coils"/>
    </source>
</evidence>